<name>A0A0F8AVC5_9EURY</name>
<evidence type="ECO:0000256" key="1">
    <source>
        <dbReference type="SAM" id="Coils"/>
    </source>
</evidence>
<feature type="region of interest" description="Disordered" evidence="2">
    <location>
        <begin position="1"/>
        <end position="26"/>
    </location>
</feature>
<dbReference type="Proteomes" id="UP000053331">
    <property type="component" value="Unassembled WGS sequence"/>
</dbReference>
<dbReference type="EMBL" id="JNFH02000026">
    <property type="protein sequence ID" value="KKF39691.1"/>
    <property type="molecule type" value="Genomic_DNA"/>
</dbReference>
<sequence>MRKEPADDRPIEPKSDGDSPDFDGLSVEKAADIVVNTERESDEVRETLAIVAQDGTIRRAAVDDAVANASMVVTTAETRVELAAKKLDNVRETATPVSDLDLVSARIDNFDARLTTIEDRADDLGDVIQEVLGMKEDGDLYEIARRIRRVTSAATEIQRAADDFQFEIDSFEEWLTDADRRVEELTADLDALAESVDELDDIAGTLVVDDSDPESETAQTWVAAMVRHRVVSLMIADLRAELAALRTWAEREGGTPPSEIEPRLDEIQTSHEIVGEQLTAGAEPEWVERFDDQLTALDEALEAMEPPIAWAEVEAVAEEHRPAIE</sequence>
<feature type="coiled-coil region" evidence="1">
    <location>
        <begin position="175"/>
        <end position="202"/>
    </location>
</feature>
<reference evidence="3 4" key="1">
    <citation type="journal article" date="2015" name="Genome Announc.">
        <title>Draft genome sequence of a Halorubrum H3 strain isolated from the burlinskoye salt lake (Altai Krai, Russia).</title>
        <authorList>
            <person name="Rozanov A.S."/>
            <person name="Bryanskaya A.V."/>
            <person name="Malup T.K."/>
            <person name="Kotenko A.V."/>
            <person name="Peltek S.E."/>
        </authorList>
    </citation>
    <scope>NUCLEOTIDE SEQUENCE [LARGE SCALE GENOMIC DNA]</scope>
    <source>
        <strain evidence="3 4">H3</strain>
    </source>
</reference>
<dbReference type="OrthoDB" id="271582at2157"/>
<feature type="compositionally biased region" description="Basic and acidic residues" evidence="2">
    <location>
        <begin position="1"/>
        <end position="17"/>
    </location>
</feature>
<keyword evidence="1" id="KW-0175">Coiled coil</keyword>
<gene>
    <name evidence="3" type="ORF">FK85_26565</name>
</gene>
<dbReference type="AlphaFoldDB" id="A0A0F8AVC5"/>
<evidence type="ECO:0000313" key="4">
    <source>
        <dbReference type="Proteomes" id="UP000053331"/>
    </source>
</evidence>
<keyword evidence="4" id="KW-1185">Reference proteome</keyword>
<dbReference type="RefSeq" id="WP_050024667.1">
    <property type="nucleotide sequence ID" value="NZ_JNFH02000026.1"/>
</dbReference>
<proteinExistence type="predicted"/>
<accession>A0A0F8AVC5</accession>
<protein>
    <submittedName>
        <fullName evidence="3">Halo transducer protein</fullName>
    </submittedName>
</protein>
<organism evidence="3 4">
    <name type="scientific">Halorubrum saccharovorum</name>
    <dbReference type="NCBI Taxonomy" id="2248"/>
    <lineage>
        <taxon>Archaea</taxon>
        <taxon>Methanobacteriati</taxon>
        <taxon>Methanobacteriota</taxon>
        <taxon>Stenosarchaea group</taxon>
        <taxon>Halobacteria</taxon>
        <taxon>Halobacteriales</taxon>
        <taxon>Haloferacaceae</taxon>
        <taxon>Halorubrum</taxon>
    </lineage>
</organism>
<evidence type="ECO:0000256" key="2">
    <source>
        <dbReference type="SAM" id="MobiDB-lite"/>
    </source>
</evidence>
<comment type="caution">
    <text evidence="3">The sequence shown here is derived from an EMBL/GenBank/DDBJ whole genome shotgun (WGS) entry which is preliminary data.</text>
</comment>
<evidence type="ECO:0000313" key="3">
    <source>
        <dbReference type="EMBL" id="KKF39691.1"/>
    </source>
</evidence>